<name>A0A1E5IX79_SHECO</name>
<dbReference type="Proteomes" id="UP000095230">
    <property type="component" value="Unassembled WGS sequence"/>
</dbReference>
<evidence type="ECO:0000313" key="1">
    <source>
        <dbReference type="EMBL" id="OEG75150.1"/>
    </source>
</evidence>
<evidence type="ECO:0000313" key="2">
    <source>
        <dbReference type="Proteomes" id="UP000095230"/>
    </source>
</evidence>
<gene>
    <name evidence="1" type="ORF">BEL05_02520</name>
</gene>
<dbReference type="STRING" id="23.BEL05_02520"/>
<reference evidence="1 2" key="1">
    <citation type="submission" date="2016-07" db="EMBL/GenBank/DDBJ databases">
        <title>Whole-genome of two Shewanella species isolated from a digestive organ of sea cucumber Apostichopus japonicus Selenka 1867.</title>
        <authorList>
            <person name="Hong H.-H."/>
            <person name="Choi H."/>
            <person name="Cheon S."/>
            <person name="Oh J.-S."/>
            <person name="Lee H.-G."/>
            <person name="Park C."/>
        </authorList>
    </citation>
    <scope>NUCLEOTIDE SEQUENCE [LARGE SCALE GENOMIC DNA]</scope>
    <source>
        <strain evidence="1 2">CSB03KR</strain>
    </source>
</reference>
<proteinExistence type="predicted"/>
<protein>
    <submittedName>
        <fullName evidence="1">Multidrug DMT transporter permease</fullName>
    </submittedName>
</protein>
<comment type="caution">
    <text evidence="1">The sequence shown here is derived from an EMBL/GenBank/DDBJ whole genome shotgun (WGS) entry which is preliminary data.</text>
</comment>
<dbReference type="OrthoDB" id="8878886at2"/>
<dbReference type="AlphaFoldDB" id="A0A1E5IX79"/>
<sequence>MDELSILVARLGWPNTSTRWWVMLELAARLGEPTAKVNTESVLLELLRSRKLEAEVIEILCIFWIAVQGDGYSPDTSLSENISRPSPLSDLLLENIGLSIQASNSGLKEVPESFEIPDDFDGVQGADLPRVFHTTMSNLEALTQLPFLRQMAFEWVENQAAYPDAPYQGDPWYFTRSLGDDFVGQYSARAAIRAISSYLRTLAVAQEIWGMPLELVNEKALLAMPVHPSLAFLRPKRPSWFPEMTDFDGDEESIDSSLRSLLARVDVTCPSDELIAFHSPIVMSMERCVEVSMVRWSQSSGSLIDDAKLPAYLNDFWSRGTTFPSTYAEPLCTTTLLALPTFRKLVDENCKAWPLAGSLDFNRIGYLQHDLYPSRLFFPTLPDLDEAEITPRDGGLEVKVGTQTVAELSYWNAGWGSARPRYLGGNCGTALISNGEAYRETVGIKDLSLREFYLWQVRTLSRSGSYEKFSESLVTGVLFI</sequence>
<organism evidence="1 2">
    <name type="scientific">Shewanella colwelliana</name>
    <name type="common">Alteromonas colwelliana</name>
    <dbReference type="NCBI Taxonomy" id="23"/>
    <lineage>
        <taxon>Bacteria</taxon>
        <taxon>Pseudomonadati</taxon>
        <taxon>Pseudomonadota</taxon>
        <taxon>Gammaproteobacteria</taxon>
        <taxon>Alteromonadales</taxon>
        <taxon>Shewanellaceae</taxon>
        <taxon>Shewanella</taxon>
    </lineage>
</organism>
<dbReference type="EMBL" id="MCBT01000011">
    <property type="protein sequence ID" value="OEG75150.1"/>
    <property type="molecule type" value="Genomic_DNA"/>
</dbReference>
<accession>A0A1E5IX79</accession>
<dbReference type="RefSeq" id="WP_069670357.1">
    <property type="nucleotide sequence ID" value="NZ_MCBT01000011.1"/>
</dbReference>